<dbReference type="EMBL" id="FNKK01000002">
    <property type="protein sequence ID" value="SDQ39488.1"/>
    <property type="molecule type" value="Genomic_DNA"/>
</dbReference>
<evidence type="ECO:0008006" key="3">
    <source>
        <dbReference type="Google" id="ProtNLM"/>
    </source>
</evidence>
<dbReference type="Proteomes" id="UP000217103">
    <property type="component" value="Unassembled WGS sequence"/>
</dbReference>
<reference evidence="1 2" key="1">
    <citation type="submission" date="2016-10" db="EMBL/GenBank/DDBJ databases">
        <authorList>
            <person name="de Groot N.N."/>
        </authorList>
    </citation>
    <scope>NUCLEOTIDE SEQUENCE [LARGE SCALE GENOMIC DNA]</scope>
    <source>
        <strain evidence="1 2">DSM 43794</strain>
    </source>
</reference>
<evidence type="ECO:0000313" key="1">
    <source>
        <dbReference type="EMBL" id="SDQ39488.1"/>
    </source>
</evidence>
<dbReference type="SUPFAM" id="SSF52402">
    <property type="entry name" value="Adenine nucleotide alpha hydrolases-like"/>
    <property type="match status" value="1"/>
</dbReference>
<sequence>MRISWTVEDGHWSLGFRLDPEDTLDGTVTDGHRVRLATNSCSVHLPYAVPEPHPDLRALAAWTVVAPYTVSRIVFDRPVSPGFAAAIEEGWGIEAGPVGDVAPRRGERLAISYSGGADSVAVATILPDAPLIHFQRVSHPRVPNRWTHYRSDVLARLALRTGRDVTIVRSDLEFTLAEPRPGYPEHHAVAIGAMLLADHLDLGGVAFGYEMGSRWLGGGRYVLRYTPDNPMWSPHGKWGRLFSAAGLDLVLPVGGVSEATTMRLALASDLRDQVRWCLRGGDGGRCGQCGKCLYKELIQAAIERRPMRIEITADRPVAAKWQKPPPYGGQEMIEYGCARVPGIEETAFAKAAAYLGATEESTRWLEHCYPPALAEIPERWRKRIEDFMVEEVGLMTEEEARRVESWGLA</sequence>
<keyword evidence="2" id="KW-1185">Reference proteome</keyword>
<name>A0A1H1AII5_9ACTN</name>
<dbReference type="STRING" id="35622.SAMN04489764_0510"/>
<evidence type="ECO:0000313" key="2">
    <source>
        <dbReference type="Proteomes" id="UP000217103"/>
    </source>
</evidence>
<organism evidence="1 2">
    <name type="scientific">Thermostaphylospora chromogena</name>
    <dbReference type="NCBI Taxonomy" id="35622"/>
    <lineage>
        <taxon>Bacteria</taxon>
        <taxon>Bacillati</taxon>
        <taxon>Actinomycetota</taxon>
        <taxon>Actinomycetes</taxon>
        <taxon>Streptosporangiales</taxon>
        <taxon>Thermomonosporaceae</taxon>
        <taxon>Thermostaphylospora</taxon>
    </lineage>
</organism>
<dbReference type="AlphaFoldDB" id="A0A1H1AII5"/>
<accession>A0A1H1AII5</accession>
<dbReference type="Pfam" id="PF19932">
    <property type="entry name" value="DUF6395"/>
    <property type="match status" value="1"/>
</dbReference>
<dbReference type="OrthoDB" id="9255477at2"/>
<protein>
    <recommendedName>
        <fullName evidence="3">7-cyano-7-deazaguanine synthase (Queuosine biosynthesis)</fullName>
    </recommendedName>
</protein>
<dbReference type="RefSeq" id="WP_093257436.1">
    <property type="nucleotide sequence ID" value="NZ_FNKK01000002.1"/>
</dbReference>
<dbReference type="InterPro" id="IPR045654">
    <property type="entry name" value="DUF6395"/>
</dbReference>
<gene>
    <name evidence="1" type="ORF">SAMN04489764_0510</name>
</gene>
<proteinExistence type="predicted"/>